<comment type="subunit">
    <text evidence="2 7">Heterodimer of SbcC and SbcD.</text>
</comment>
<name>A0A4R3YPQ3_9GAMM</name>
<keyword evidence="11" id="KW-1185">Reference proteome</keyword>
<dbReference type="RefSeq" id="WP_131866089.1">
    <property type="nucleotide sequence ID" value="NZ_SMCR01000007.1"/>
</dbReference>
<evidence type="ECO:0000256" key="2">
    <source>
        <dbReference type="ARBA" id="ARBA00011322"/>
    </source>
</evidence>
<dbReference type="Pfam" id="PF00149">
    <property type="entry name" value="Metallophos"/>
    <property type="match status" value="1"/>
</dbReference>
<evidence type="ECO:0000256" key="4">
    <source>
        <dbReference type="ARBA" id="ARBA00022722"/>
    </source>
</evidence>
<evidence type="ECO:0000256" key="5">
    <source>
        <dbReference type="ARBA" id="ARBA00022801"/>
    </source>
</evidence>
<keyword evidence="5 7" id="KW-0378">Hydrolase</keyword>
<evidence type="ECO:0000259" key="9">
    <source>
        <dbReference type="Pfam" id="PF12320"/>
    </source>
</evidence>
<dbReference type="InterPro" id="IPR004843">
    <property type="entry name" value="Calcineurin-like_PHP"/>
</dbReference>
<dbReference type="Pfam" id="PF12320">
    <property type="entry name" value="SbcD_C"/>
    <property type="match status" value="1"/>
</dbReference>
<evidence type="ECO:0000259" key="8">
    <source>
        <dbReference type="Pfam" id="PF00149"/>
    </source>
</evidence>
<dbReference type="InterPro" id="IPR004593">
    <property type="entry name" value="SbcD"/>
</dbReference>
<dbReference type="NCBIfam" id="NF008206">
    <property type="entry name" value="PRK10966.1"/>
    <property type="match status" value="1"/>
</dbReference>
<gene>
    <name evidence="7" type="primary">sbcD</name>
    <name evidence="10" type="ORF">EDC52_10792</name>
</gene>
<accession>A0A4R3YPQ3</accession>
<evidence type="ECO:0000256" key="1">
    <source>
        <dbReference type="ARBA" id="ARBA00010555"/>
    </source>
</evidence>
<dbReference type="GO" id="GO:0006260">
    <property type="term" value="P:DNA replication"/>
    <property type="evidence" value="ECO:0007669"/>
    <property type="project" value="UniProtKB-KW"/>
</dbReference>
<evidence type="ECO:0000256" key="6">
    <source>
        <dbReference type="ARBA" id="ARBA00022839"/>
    </source>
</evidence>
<keyword evidence="7" id="KW-0235">DNA replication</keyword>
<keyword evidence="7" id="KW-0255">Endonuclease</keyword>
<feature type="domain" description="Nuclease SbcCD subunit D C-terminal" evidence="9">
    <location>
        <begin position="281"/>
        <end position="375"/>
    </location>
</feature>
<sequence length="410" mass="45188">MRIIHTSDWHLGQSFFTKSRAREHRAFLQWLVTQVSEHQVDAIIVAGDIFDTGTPPSYARELFNRFVVDLQPSGCQLIVLSGNHDAVATLNESRDVFGCLNTRVVAGVGNQPQALVLNEKDGRPGAILCAIPFLRARDLLVSRAGDSGGDKQHALLEAIASHYQLCYQQALALRETSGAALPVIATGHLTTVGASSSDSVREIYIGSLDAFPAQRFPPADYIALGHIHRAQRIGGSEFIRYCGSPIPLSFDEAGKPKQVNLVDFIPGNPPRVTPIFIPQVQELKVLKGTPEQVEAQLAQFSPQDYSTAVWLDIEVVTEGYLNDIQQRIQAIAEQLPVEIVLLRRSRSPQSQSLTRQSHETLTELSVSEVFERRLAVANLEDHQRVLRIKQLFAEVAGDLQPADAQQQEPS</sequence>
<dbReference type="InterPro" id="IPR029052">
    <property type="entry name" value="Metallo-depent_PP-like"/>
</dbReference>
<dbReference type="OrthoDB" id="9773856at2"/>
<evidence type="ECO:0000313" key="10">
    <source>
        <dbReference type="EMBL" id="TCV94351.1"/>
    </source>
</evidence>
<keyword evidence="6 7" id="KW-0269">Exonuclease</keyword>
<evidence type="ECO:0000256" key="7">
    <source>
        <dbReference type="RuleBase" id="RU363069"/>
    </source>
</evidence>
<dbReference type="EMBL" id="SMCR01000007">
    <property type="protein sequence ID" value="TCV94351.1"/>
    <property type="molecule type" value="Genomic_DNA"/>
</dbReference>
<dbReference type="GO" id="GO:0004519">
    <property type="term" value="F:endonuclease activity"/>
    <property type="evidence" value="ECO:0007669"/>
    <property type="project" value="UniProtKB-KW"/>
</dbReference>
<organism evidence="10 11">
    <name type="scientific">Biostraticola tofi</name>
    <dbReference type="NCBI Taxonomy" id="466109"/>
    <lineage>
        <taxon>Bacteria</taxon>
        <taxon>Pseudomonadati</taxon>
        <taxon>Pseudomonadota</taxon>
        <taxon>Gammaproteobacteria</taxon>
        <taxon>Enterobacterales</taxon>
        <taxon>Bruguierivoracaceae</taxon>
        <taxon>Biostraticola</taxon>
    </lineage>
</organism>
<evidence type="ECO:0000313" key="11">
    <source>
        <dbReference type="Proteomes" id="UP000295719"/>
    </source>
</evidence>
<dbReference type="AlphaFoldDB" id="A0A4R3YPQ3"/>
<dbReference type="GO" id="GO:0006310">
    <property type="term" value="P:DNA recombination"/>
    <property type="evidence" value="ECO:0007669"/>
    <property type="project" value="UniProtKB-KW"/>
</dbReference>
<dbReference type="NCBIfam" id="TIGR00619">
    <property type="entry name" value="sbcd"/>
    <property type="match status" value="1"/>
</dbReference>
<comment type="function">
    <text evidence="7">SbcCD cleaves DNA hairpin structures. These structures can inhibit DNA replication and are intermediates in certain DNA recombination reactions. The complex acts as a 3'-&gt;5' double strand exonuclease that can open hairpins. It also has a 5' single-strand endonuclease activity.</text>
</comment>
<dbReference type="SUPFAM" id="SSF56300">
    <property type="entry name" value="Metallo-dependent phosphatases"/>
    <property type="match status" value="1"/>
</dbReference>
<keyword evidence="7" id="KW-0233">DNA recombination</keyword>
<dbReference type="CDD" id="cd00840">
    <property type="entry name" value="MPP_Mre11_N"/>
    <property type="match status" value="1"/>
</dbReference>
<dbReference type="InterPro" id="IPR050535">
    <property type="entry name" value="DNA_Repair-Maintenance_Comp"/>
</dbReference>
<comment type="similarity">
    <text evidence="1 7">Belongs to the SbcD family.</text>
</comment>
<dbReference type="InterPro" id="IPR026843">
    <property type="entry name" value="SbcD_C"/>
</dbReference>
<dbReference type="Gene3D" id="3.60.21.10">
    <property type="match status" value="1"/>
</dbReference>
<dbReference type="InterPro" id="IPR041796">
    <property type="entry name" value="Mre11_N"/>
</dbReference>
<comment type="caution">
    <text evidence="10">The sequence shown here is derived from an EMBL/GenBank/DDBJ whole genome shotgun (WGS) entry which is preliminary data.</text>
</comment>
<dbReference type="PANTHER" id="PTHR30337">
    <property type="entry name" value="COMPONENT OF ATP-DEPENDENT DSDNA EXONUCLEASE"/>
    <property type="match status" value="1"/>
</dbReference>
<reference evidence="10 11" key="1">
    <citation type="submission" date="2019-03" db="EMBL/GenBank/DDBJ databases">
        <title>Genomic Encyclopedia of Type Strains, Phase IV (KMG-IV): sequencing the most valuable type-strain genomes for metagenomic binning, comparative biology and taxonomic classification.</title>
        <authorList>
            <person name="Goeker M."/>
        </authorList>
    </citation>
    <scope>NUCLEOTIDE SEQUENCE [LARGE SCALE GENOMIC DNA]</scope>
    <source>
        <strain evidence="10 11">DSM 19580</strain>
    </source>
</reference>
<keyword evidence="4 7" id="KW-0540">Nuclease</keyword>
<proteinExistence type="inferred from homology"/>
<dbReference type="Gene3D" id="3.30.160.720">
    <property type="match status" value="1"/>
</dbReference>
<evidence type="ECO:0000256" key="3">
    <source>
        <dbReference type="ARBA" id="ARBA00013365"/>
    </source>
</evidence>
<protein>
    <recommendedName>
        <fullName evidence="3 7">Nuclease SbcCD subunit D</fullName>
    </recommendedName>
</protein>
<dbReference type="Proteomes" id="UP000295719">
    <property type="component" value="Unassembled WGS sequence"/>
</dbReference>
<dbReference type="PANTHER" id="PTHR30337:SF0">
    <property type="entry name" value="NUCLEASE SBCCD SUBUNIT D"/>
    <property type="match status" value="1"/>
</dbReference>
<feature type="domain" description="Calcineurin-like phosphoesterase" evidence="8">
    <location>
        <begin position="1"/>
        <end position="229"/>
    </location>
</feature>
<dbReference type="GO" id="GO:0008408">
    <property type="term" value="F:3'-5' exonuclease activity"/>
    <property type="evidence" value="ECO:0007669"/>
    <property type="project" value="InterPro"/>
</dbReference>